<name>A0A7L6ANX1_9GAMM</name>
<dbReference type="SUPFAM" id="SSF50022">
    <property type="entry name" value="ISP domain"/>
    <property type="match status" value="1"/>
</dbReference>
<dbReference type="InterPro" id="IPR036922">
    <property type="entry name" value="Rieske_2Fe-2S_sf"/>
</dbReference>
<keyword evidence="3" id="KW-0408">Iron</keyword>
<evidence type="ECO:0000256" key="6">
    <source>
        <dbReference type="ARBA" id="ARBA00038001"/>
    </source>
</evidence>
<evidence type="ECO:0000259" key="7">
    <source>
        <dbReference type="PROSITE" id="PS51296"/>
    </source>
</evidence>
<dbReference type="InterPro" id="IPR017941">
    <property type="entry name" value="Rieske_2Fe-2S"/>
</dbReference>
<protein>
    <submittedName>
        <fullName evidence="8">Rieske 2Fe-2S domain-containing protein</fullName>
    </submittedName>
</protein>
<dbReference type="GO" id="GO:0051537">
    <property type="term" value="F:2 iron, 2 sulfur cluster binding"/>
    <property type="evidence" value="ECO:0007669"/>
    <property type="project" value="UniProtKB-KW"/>
</dbReference>
<dbReference type="AlphaFoldDB" id="A0A7L6ANX1"/>
<reference evidence="8" key="1">
    <citation type="submission" date="2020-06" db="EMBL/GenBank/DDBJ databases">
        <title>Analysis procedures for assessing recovery of high quality, complete, closed genomes from Nanopore long read metagenome sequencing.</title>
        <authorList>
            <person name="Bessarab I."/>
            <person name="Arumugam K."/>
            <person name="Haryono M."/>
            <person name="Liu X."/>
            <person name="Roy S."/>
            <person name="Zuniga-Montanez R.E."/>
            <person name="Qiu G."/>
            <person name="Drautz-Moses D.I."/>
            <person name="Law Y.Y."/>
            <person name="Wuertz S."/>
            <person name="Lauro F.M."/>
            <person name="Huson D.H."/>
            <person name="Williams R.B."/>
        </authorList>
    </citation>
    <scope>NUCLEOTIDE SEQUENCE [LARGE SCALE GENOMIC DNA]</scope>
    <source>
        <strain evidence="8">SSD2</strain>
    </source>
</reference>
<evidence type="ECO:0000313" key="9">
    <source>
        <dbReference type="Proteomes" id="UP000510621"/>
    </source>
</evidence>
<keyword evidence="4" id="KW-0411">Iron-sulfur</keyword>
<keyword evidence="1" id="KW-0001">2Fe-2S</keyword>
<evidence type="ECO:0000256" key="4">
    <source>
        <dbReference type="ARBA" id="ARBA00023014"/>
    </source>
</evidence>
<dbReference type="PROSITE" id="PS51296">
    <property type="entry name" value="RIESKE"/>
    <property type="match status" value="1"/>
</dbReference>
<comment type="cofactor">
    <cofactor evidence="5">
        <name>[2Fe-2S] cluster</name>
        <dbReference type="ChEBI" id="CHEBI:190135"/>
    </cofactor>
</comment>
<gene>
    <name evidence="8" type="ORF">HZT40_03315</name>
</gene>
<dbReference type="KEGG" id="this:HZT40_03315"/>
<organism evidence="8 9">
    <name type="scientific">Candidatus Thiothrix singaporensis</name>
    <dbReference type="NCBI Taxonomy" id="2799669"/>
    <lineage>
        <taxon>Bacteria</taxon>
        <taxon>Pseudomonadati</taxon>
        <taxon>Pseudomonadota</taxon>
        <taxon>Gammaproteobacteria</taxon>
        <taxon>Thiotrichales</taxon>
        <taxon>Thiotrichaceae</taxon>
        <taxon>Thiothrix</taxon>
    </lineage>
</organism>
<dbReference type="Gene3D" id="2.102.10.10">
    <property type="entry name" value="Rieske [2Fe-2S] iron-sulphur domain"/>
    <property type="match status" value="1"/>
</dbReference>
<dbReference type="EMBL" id="CP059265">
    <property type="protein sequence ID" value="QLQ30796.1"/>
    <property type="molecule type" value="Genomic_DNA"/>
</dbReference>
<accession>A0A7L6ANX1</accession>
<dbReference type="PANTHER" id="PTHR21496">
    <property type="entry name" value="FERREDOXIN-RELATED"/>
    <property type="match status" value="1"/>
</dbReference>
<proteinExistence type="inferred from homology"/>
<evidence type="ECO:0000256" key="2">
    <source>
        <dbReference type="ARBA" id="ARBA00022723"/>
    </source>
</evidence>
<feature type="domain" description="Rieske" evidence="7">
    <location>
        <begin position="4"/>
        <end position="99"/>
    </location>
</feature>
<dbReference type="CDD" id="cd03474">
    <property type="entry name" value="Rieske_T4moC"/>
    <property type="match status" value="1"/>
</dbReference>
<evidence type="ECO:0000256" key="5">
    <source>
        <dbReference type="ARBA" id="ARBA00034078"/>
    </source>
</evidence>
<dbReference type="PANTHER" id="PTHR21496:SF0">
    <property type="entry name" value="RIESKE DOMAIN-CONTAINING PROTEIN"/>
    <property type="match status" value="1"/>
</dbReference>
<keyword evidence="2" id="KW-0479">Metal-binding</keyword>
<comment type="similarity">
    <text evidence="6">Belongs to the bacterial ring-hydroxylating dioxygenase ferredoxin component family.</text>
</comment>
<dbReference type="GO" id="GO:0046872">
    <property type="term" value="F:metal ion binding"/>
    <property type="evidence" value="ECO:0007669"/>
    <property type="project" value="UniProtKB-KW"/>
</dbReference>
<dbReference type="Proteomes" id="UP000510621">
    <property type="component" value="Chromosome"/>
</dbReference>
<evidence type="ECO:0000256" key="1">
    <source>
        <dbReference type="ARBA" id="ARBA00022714"/>
    </source>
</evidence>
<dbReference type="Pfam" id="PF00355">
    <property type="entry name" value="Rieske"/>
    <property type="match status" value="1"/>
</dbReference>
<evidence type="ECO:0000256" key="3">
    <source>
        <dbReference type="ARBA" id="ARBA00023004"/>
    </source>
</evidence>
<keyword evidence="9" id="KW-1185">Reference proteome</keyword>
<sequence length="111" mass="12175">MSFTRVCTLDDVWEGEMAAYTVNGHEIVLVCADGGEIRAFQGVCPHQDIALSEGKFDGKKLICRAHLWQFDAETGKGINPEDCALANYPVRVDGEDIFVSTEGVEPLFAHT</sequence>
<evidence type="ECO:0000313" key="8">
    <source>
        <dbReference type="EMBL" id="QLQ30796.1"/>
    </source>
</evidence>